<dbReference type="AlphaFoldDB" id="A0A9X2D8Z7"/>
<dbReference type="RefSeq" id="WP_372490225.1">
    <property type="nucleotide sequence ID" value="NZ_JAMOIL010000019.1"/>
</dbReference>
<evidence type="ECO:0000256" key="2">
    <source>
        <dbReference type="SAM" id="Phobius"/>
    </source>
</evidence>
<evidence type="ECO:0000313" key="3">
    <source>
        <dbReference type="EMBL" id="MCM0621570.1"/>
    </source>
</evidence>
<feature type="compositionally biased region" description="Basic and acidic residues" evidence="1">
    <location>
        <begin position="18"/>
        <end position="28"/>
    </location>
</feature>
<keyword evidence="2" id="KW-0472">Membrane</keyword>
<dbReference type="Proteomes" id="UP001139485">
    <property type="component" value="Unassembled WGS sequence"/>
</dbReference>
<keyword evidence="4" id="KW-1185">Reference proteome</keyword>
<protein>
    <submittedName>
        <fullName evidence="3">Uncharacterized protein</fullName>
    </submittedName>
</protein>
<reference evidence="3" key="1">
    <citation type="submission" date="2022-05" db="EMBL/GenBank/DDBJ databases">
        <authorList>
            <person name="Tuo L."/>
        </authorList>
    </citation>
    <scope>NUCLEOTIDE SEQUENCE</scope>
    <source>
        <strain evidence="3">BSK12Z-4</strain>
    </source>
</reference>
<feature type="compositionally biased region" description="Low complexity" evidence="1">
    <location>
        <begin position="29"/>
        <end position="39"/>
    </location>
</feature>
<name>A0A9X2D8Z7_9ACTN</name>
<gene>
    <name evidence="3" type="ORF">M8330_14855</name>
</gene>
<keyword evidence="2" id="KW-1133">Transmembrane helix</keyword>
<comment type="caution">
    <text evidence="3">The sequence shown here is derived from an EMBL/GenBank/DDBJ whole genome shotgun (WGS) entry which is preliminary data.</text>
</comment>
<feature type="region of interest" description="Disordered" evidence="1">
    <location>
        <begin position="1"/>
        <end position="45"/>
    </location>
</feature>
<feature type="transmembrane region" description="Helical" evidence="2">
    <location>
        <begin position="207"/>
        <end position="225"/>
    </location>
</feature>
<sequence length="344" mass="35503">GEAHDARTAAETAAVEAARLRGEAEESARAAAEAAAGAQAERESAEQRTVEALEDIAAAEQRHADELAAAVAARVAAENAAAESARLRGEAEDALAARELDRQAVESSVRHAHELVEGAYQDRLAAERRLEELSAQLAEVTARLRAAEAGLGPRGLERPAGAPGTQDAGGAGAHASSAVPASAPASTFASADPGEASVAVSGQRSNVLGSLLLVLAAVAAGVAVYSAFLADWSQPPAEAVSGDPLLAGSAALALVLLVVALVVRRPAAAVRIDSLGVVTVQHRDDVGRFDAYDSATRVEMVGEPGTRQWRVDLSGPGLEPMSVDRSMVDAEEFTRELRRWRPSL</sequence>
<feature type="region of interest" description="Disordered" evidence="1">
    <location>
        <begin position="150"/>
        <end position="178"/>
    </location>
</feature>
<evidence type="ECO:0000256" key="1">
    <source>
        <dbReference type="SAM" id="MobiDB-lite"/>
    </source>
</evidence>
<feature type="transmembrane region" description="Helical" evidence="2">
    <location>
        <begin position="245"/>
        <end position="263"/>
    </location>
</feature>
<keyword evidence="2" id="KW-0812">Transmembrane</keyword>
<dbReference type="EMBL" id="JAMOIL010000019">
    <property type="protein sequence ID" value="MCM0621570.1"/>
    <property type="molecule type" value="Genomic_DNA"/>
</dbReference>
<feature type="non-terminal residue" evidence="3">
    <location>
        <position position="1"/>
    </location>
</feature>
<organism evidence="3 4">
    <name type="scientific">Nocardioides bruguierae</name>
    <dbReference type="NCBI Taxonomy" id="2945102"/>
    <lineage>
        <taxon>Bacteria</taxon>
        <taxon>Bacillati</taxon>
        <taxon>Actinomycetota</taxon>
        <taxon>Actinomycetes</taxon>
        <taxon>Propionibacteriales</taxon>
        <taxon>Nocardioidaceae</taxon>
        <taxon>Nocardioides</taxon>
    </lineage>
</organism>
<evidence type="ECO:0000313" key="4">
    <source>
        <dbReference type="Proteomes" id="UP001139485"/>
    </source>
</evidence>
<accession>A0A9X2D8Z7</accession>
<proteinExistence type="predicted"/>